<dbReference type="SMART" id="SM00854">
    <property type="entry name" value="PGA_cap"/>
    <property type="match status" value="1"/>
</dbReference>
<dbReference type="InterPro" id="IPR029052">
    <property type="entry name" value="Metallo-depent_PP-like"/>
</dbReference>
<keyword evidence="5" id="KW-1185">Reference proteome</keyword>
<dbReference type="EMBL" id="WTYS01000001">
    <property type="protein sequence ID" value="MXO56806.1"/>
    <property type="molecule type" value="Genomic_DNA"/>
</dbReference>
<dbReference type="PANTHER" id="PTHR33393:SF11">
    <property type="entry name" value="POLYGLUTAMINE SYNTHESIS ACCESSORY PROTEIN RV0574C-RELATED"/>
    <property type="match status" value="1"/>
</dbReference>
<evidence type="ECO:0000313" key="4">
    <source>
        <dbReference type="EMBL" id="MXO56806.1"/>
    </source>
</evidence>
<gene>
    <name evidence="4" type="ORF">GRI36_07915</name>
</gene>
<organism evidence="4 5">
    <name type="scientific">Pontixanthobacter gangjinensis</name>
    <dbReference type="NCBI Taxonomy" id="1028742"/>
    <lineage>
        <taxon>Bacteria</taxon>
        <taxon>Pseudomonadati</taxon>
        <taxon>Pseudomonadota</taxon>
        <taxon>Alphaproteobacteria</taxon>
        <taxon>Sphingomonadales</taxon>
        <taxon>Erythrobacteraceae</taxon>
        <taxon>Pontixanthobacter</taxon>
    </lineage>
</organism>
<keyword evidence="2" id="KW-0732">Signal</keyword>
<dbReference type="AlphaFoldDB" id="A0A6I4SP03"/>
<dbReference type="CDD" id="cd07381">
    <property type="entry name" value="MPP_CapA"/>
    <property type="match status" value="1"/>
</dbReference>
<dbReference type="InterPro" id="IPR019079">
    <property type="entry name" value="Capsule_synth_CapA"/>
</dbReference>
<feature type="signal peptide" evidence="2">
    <location>
        <begin position="1"/>
        <end position="28"/>
    </location>
</feature>
<dbReference type="InterPro" id="IPR052169">
    <property type="entry name" value="CW_Biosynth-Accessory"/>
</dbReference>
<sequence length="680" mass="73551">MAGYLLQKCSFAIGIAALFIAVPTFAQAGFAAQPAKIDIFGALDGSRDQIKYLSDDLTVSINGIDAALNADGSFKASIPAASYYRIDIGGGDVFAMVQSFGVQETYSAQCGCLKIPVIELVRRTKGRVELFFGGDTMAGRRYIDPARGERQLIGPATAADDLDRLLAPMRPYIESADLASVNLETVLADNVPGEASPKRIVFYSPTALAGALTRAGVDYVTLGNNHINDYNDAGIRSTHAALDAAGLARSGSGYLDREAEAPHKVMVAGEKVAMLGFVGWQGDWTPNQAAGETKGGAAFGTRGQIRRSVRAAARSGYIPILQYHGGSEYSDRPGTTTSSRLREAIDQGAPLAIGHHPHVVQGLEVHNGGLIAWSIGNFMFDQDFLETHSSFVLKVWLEDGAFLRAEVVPIAVVDYRPIPAVGRMREATLRRVFSLSSEAGTRFAMSGGHAVIRADGQGDNIRCDTGHESFKLDGFGGLCHAAKGVRVGRDLLRRGDFETAIFRDAVDRAWGARNAAIGFYDKPEGGRYLTLTAERTGRPMYLYPQSYVRDASQADYVIEVMVRAPDGVRVDFLAKDRPPRGTRATARWRGDNLGTVMVMPAQGWQKVSLPFSREVNEDGTITDFRPAIGIRQLQGTAVPLAKIELDDFALVELQPSSDPQSASLPDWRWTHVYSQPGLTR</sequence>
<name>A0A6I4SP03_9SPHN</name>
<protein>
    <recommendedName>
        <fullName evidence="3">Capsule synthesis protein CapA domain-containing protein</fullName>
    </recommendedName>
</protein>
<comment type="caution">
    <text evidence="4">The sequence shown here is derived from an EMBL/GenBank/DDBJ whole genome shotgun (WGS) entry which is preliminary data.</text>
</comment>
<feature type="domain" description="Capsule synthesis protein CapA" evidence="3">
    <location>
        <begin position="129"/>
        <end position="382"/>
    </location>
</feature>
<dbReference type="Pfam" id="PF09587">
    <property type="entry name" value="PGA_cap"/>
    <property type="match status" value="1"/>
</dbReference>
<evidence type="ECO:0000259" key="3">
    <source>
        <dbReference type="SMART" id="SM00854"/>
    </source>
</evidence>
<feature type="chain" id="PRO_5026073512" description="Capsule synthesis protein CapA domain-containing protein" evidence="2">
    <location>
        <begin position="29"/>
        <end position="680"/>
    </location>
</feature>
<evidence type="ECO:0000256" key="2">
    <source>
        <dbReference type="SAM" id="SignalP"/>
    </source>
</evidence>
<dbReference type="OrthoDB" id="9810718at2"/>
<dbReference type="Proteomes" id="UP000468943">
    <property type="component" value="Unassembled WGS sequence"/>
</dbReference>
<evidence type="ECO:0000313" key="5">
    <source>
        <dbReference type="Proteomes" id="UP000468943"/>
    </source>
</evidence>
<accession>A0A6I4SP03</accession>
<dbReference type="Gene3D" id="3.60.21.10">
    <property type="match status" value="1"/>
</dbReference>
<evidence type="ECO:0000256" key="1">
    <source>
        <dbReference type="ARBA" id="ARBA00005662"/>
    </source>
</evidence>
<reference evidence="4 5" key="1">
    <citation type="submission" date="2019-12" db="EMBL/GenBank/DDBJ databases">
        <title>Genomic-based taxomic classification of the family Erythrobacteraceae.</title>
        <authorList>
            <person name="Xu L."/>
        </authorList>
    </citation>
    <scope>NUCLEOTIDE SEQUENCE [LARGE SCALE GENOMIC DNA]</scope>
    <source>
        <strain evidence="4 5">JCM 17802</strain>
    </source>
</reference>
<dbReference type="PANTHER" id="PTHR33393">
    <property type="entry name" value="POLYGLUTAMINE SYNTHESIS ACCESSORY PROTEIN RV0574C-RELATED"/>
    <property type="match status" value="1"/>
</dbReference>
<dbReference type="RefSeq" id="WP_160597962.1">
    <property type="nucleotide sequence ID" value="NZ_WTYS01000001.1"/>
</dbReference>
<comment type="similarity">
    <text evidence="1">Belongs to the CapA family.</text>
</comment>
<dbReference type="SUPFAM" id="SSF56300">
    <property type="entry name" value="Metallo-dependent phosphatases"/>
    <property type="match status" value="1"/>
</dbReference>
<proteinExistence type="inferred from homology"/>